<dbReference type="PANTHER" id="PTHR42923">
    <property type="entry name" value="PROTOPORPHYRINOGEN OXIDASE"/>
    <property type="match status" value="1"/>
</dbReference>
<dbReference type="EMBL" id="MSFN02000001">
    <property type="protein sequence ID" value="PTU24300.1"/>
    <property type="molecule type" value="Genomic_DNA"/>
</dbReference>
<dbReference type="VEuPathDB" id="FungiDB:P175DRAFT_0470172"/>
<dbReference type="OrthoDB" id="5977668at2759"/>
<dbReference type="Gene3D" id="3.50.50.60">
    <property type="entry name" value="FAD/NAD(P)-binding domain"/>
    <property type="match status" value="1"/>
</dbReference>
<evidence type="ECO:0000313" key="2">
    <source>
        <dbReference type="EMBL" id="PTU24300.1"/>
    </source>
</evidence>
<name>A0A2T5M6Y8_9EURO</name>
<dbReference type="Gene3D" id="3.90.660.20">
    <property type="entry name" value="Protoporphyrinogen oxidase, mitochondrial, domain 2"/>
    <property type="match status" value="1"/>
</dbReference>
<accession>A0A2T5M6Y8</accession>
<dbReference type="InterPro" id="IPR036188">
    <property type="entry name" value="FAD/NAD-bd_sf"/>
</dbReference>
<proteinExistence type="predicted"/>
<dbReference type="SUPFAM" id="SSF51905">
    <property type="entry name" value="FAD/NAD(P)-binding domain"/>
    <property type="match status" value="1"/>
</dbReference>
<feature type="domain" description="Amine oxidase" evidence="1">
    <location>
        <begin position="16"/>
        <end position="282"/>
    </location>
</feature>
<sequence>MSPSEPKRVAIVGGGLTGIASFWALRNSSHDVHLFEASSVLGGHMKTLPFESNGNQVEVDLELPSFNPKACPNLVSLLNYLGIATTAVPFSFGASDGTQSFKWYSSILKSVLLCPQMLWNKQACRLLLDAICFRHLAVTVLTDESRGSEPPKVEDLTETYLSDEGYSNSFRDKYLAPLLSMLWRTNAGRFLARFPVKALARCLSDHDLLCTDGMKPKWWRIDLGVGHFIKTMVKDLPHEKIYLQTRVNEITRHSKSNYGLVTCDGQESLFDHVILTVDGNEIIRILGSTATTGEKEIIQCLGVTRNIVILHSDHSVGDHCLSFRTSWLNMEPGGILDCNYIIASQEQPRRDFFSPKSCARYNLNTLQNIPTSLFGQVLITFNPLAPPHPSLVQGVWEFTEPEPTAESLYAQALLPSIQNKRGLSYSFWWTGRGILEDAITSGFRIAIEDLGAEVPFAVDFHPQPLDSTEFFARQVGLQENLTRTVLQAFRVLVIVLEITLLLLTRLYTPGLKIRARRTVFRALKSSAIS</sequence>
<dbReference type="PANTHER" id="PTHR42923:SF17">
    <property type="entry name" value="AMINE OXIDASE DOMAIN-CONTAINING PROTEIN"/>
    <property type="match status" value="1"/>
</dbReference>
<comment type="caution">
    <text evidence="2">The sequence shown here is derived from an EMBL/GenBank/DDBJ whole genome shotgun (WGS) entry which is preliminary data.</text>
</comment>
<dbReference type="AlphaFoldDB" id="A0A2T5M6Y8"/>
<organism evidence="2 3">
    <name type="scientific">Aspergillus ochraceoroseus IBT 24754</name>
    <dbReference type="NCBI Taxonomy" id="1392256"/>
    <lineage>
        <taxon>Eukaryota</taxon>
        <taxon>Fungi</taxon>
        <taxon>Dikarya</taxon>
        <taxon>Ascomycota</taxon>
        <taxon>Pezizomycotina</taxon>
        <taxon>Eurotiomycetes</taxon>
        <taxon>Eurotiomycetidae</taxon>
        <taxon>Eurotiales</taxon>
        <taxon>Aspergillaceae</taxon>
        <taxon>Aspergillus</taxon>
        <taxon>Aspergillus subgen. Nidulantes</taxon>
    </lineage>
</organism>
<dbReference type="GeneID" id="63811914"/>
<dbReference type="InterPro" id="IPR050464">
    <property type="entry name" value="Zeta_carotene_desat/Oxidored"/>
</dbReference>
<gene>
    <name evidence="2" type="ORF">P175DRAFT_0470172</name>
</gene>
<dbReference type="RefSeq" id="XP_040755692.1">
    <property type="nucleotide sequence ID" value="XM_040895032.1"/>
</dbReference>
<dbReference type="GO" id="GO:0016491">
    <property type="term" value="F:oxidoreductase activity"/>
    <property type="evidence" value="ECO:0007669"/>
    <property type="project" value="InterPro"/>
</dbReference>
<dbReference type="Gene3D" id="1.10.3110.10">
    <property type="entry name" value="protoporphyrinogen ix oxidase, domain 3"/>
    <property type="match status" value="1"/>
</dbReference>
<evidence type="ECO:0000259" key="1">
    <source>
        <dbReference type="Pfam" id="PF01593"/>
    </source>
</evidence>
<dbReference type="Proteomes" id="UP000244073">
    <property type="component" value="Unassembled WGS sequence"/>
</dbReference>
<protein>
    <recommendedName>
        <fullName evidence="1">Amine oxidase domain-containing protein</fullName>
    </recommendedName>
</protein>
<dbReference type="InterPro" id="IPR002937">
    <property type="entry name" value="Amino_oxidase"/>
</dbReference>
<reference evidence="2 3" key="1">
    <citation type="journal article" date="2018" name="Proc. Natl. Acad. Sci. U.S.A.">
        <title>Linking secondary metabolites to gene clusters through genome sequencing of six diverse Aspergillus species.</title>
        <authorList>
            <person name="Kaerboelling I."/>
            <person name="Vesth T.C."/>
            <person name="Frisvad J.C."/>
            <person name="Nybo J.L."/>
            <person name="Theobald S."/>
            <person name="Kuo A."/>
            <person name="Bowyer P."/>
            <person name="Matsuda Y."/>
            <person name="Mondo S."/>
            <person name="Lyhne E.K."/>
            <person name="Kogle M.E."/>
            <person name="Clum A."/>
            <person name="Lipzen A."/>
            <person name="Salamov A."/>
            <person name="Ngan C.Y."/>
            <person name="Daum C."/>
            <person name="Chiniquy J."/>
            <person name="Barry K."/>
            <person name="LaButti K."/>
            <person name="Haridas S."/>
            <person name="Simmons B.A."/>
            <person name="Magnuson J.K."/>
            <person name="Mortensen U.H."/>
            <person name="Larsen T.O."/>
            <person name="Grigoriev I.V."/>
            <person name="Baker S.E."/>
            <person name="Andersen M.R."/>
        </authorList>
    </citation>
    <scope>NUCLEOTIDE SEQUENCE [LARGE SCALE GENOMIC DNA]</scope>
    <source>
        <strain evidence="2 3">IBT 24754</strain>
    </source>
</reference>
<dbReference type="Pfam" id="PF01593">
    <property type="entry name" value="Amino_oxidase"/>
    <property type="match status" value="1"/>
</dbReference>
<evidence type="ECO:0000313" key="3">
    <source>
        <dbReference type="Proteomes" id="UP000244073"/>
    </source>
</evidence>